<dbReference type="EMBL" id="QGKV02001556">
    <property type="protein sequence ID" value="KAF3517964.1"/>
    <property type="molecule type" value="Genomic_DNA"/>
</dbReference>
<reference evidence="2 3" key="1">
    <citation type="journal article" date="2020" name="BMC Genomics">
        <title>Intraspecific diversification of the crop wild relative Brassica cretica Lam. using demographic model selection.</title>
        <authorList>
            <person name="Kioukis A."/>
            <person name="Michalopoulou V.A."/>
            <person name="Briers L."/>
            <person name="Pirintsos S."/>
            <person name="Studholme D.J."/>
            <person name="Pavlidis P."/>
            <person name="Sarris P.F."/>
        </authorList>
    </citation>
    <scope>NUCLEOTIDE SEQUENCE [LARGE SCALE GENOMIC DNA]</scope>
    <source>
        <strain evidence="3">cv. PFS-1207/04</strain>
    </source>
</reference>
<keyword evidence="3" id="KW-1185">Reference proteome</keyword>
<evidence type="ECO:0000313" key="2">
    <source>
        <dbReference type="EMBL" id="KAF3517964.1"/>
    </source>
</evidence>
<evidence type="ECO:0000256" key="1">
    <source>
        <dbReference type="SAM" id="MobiDB-lite"/>
    </source>
</evidence>
<organism evidence="2 3">
    <name type="scientific">Brassica cretica</name>
    <name type="common">Mustard</name>
    <dbReference type="NCBI Taxonomy" id="69181"/>
    <lineage>
        <taxon>Eukaryota</taxon>
        <taxon>Viridiplantae</taxon>
        <taxon>Streptophyta</taxon>
        <taxon>Embryophyta</taxon>
        <taxon>Tracheophyta</taxon>
        <taxon>Spermatophyta</taxon>
        <taxon>Magnoliopsida</taxon>
        <taxon>eudicotyledons</taxon>
        <taxon>Gunneridae</taxon>
        <taxon>Pentapetalae</taxon>
        <taxon>rosids</taxon>
        <taxon>malvids</taxon>
        <taxon>Brassicales</taxon>
        <taxon>Brassicaceae</taxon>
        <taxon>Brassiceae</taxon>
        <taxon>Brassica</taxon>
    </lineage>
</organism>
<comment type="caution">
    <text evidence="2">The sequence shown here is derived from an EMBL/GenBank/DDBJ whole genome shotgun (WGS) entry which is preliminary data.</text>
</comment>
<feature type="region of interest" description="Disordered" evidence="1">
    <location>
        <begin position="145"/>
        <end position="169"/>
    </location>
</feature>
<name>A0ABQ7AV21_BRACR</name>
<protein>
    <submittedName>
        <fullName evidence="2">Uncharacterized protein</fullName>
    </submittedName>
</protein>
<evidence type="ECO:0000313" key="3">
    <source>
        <dbReference type="Proteomes" id="UP000266723"/>
    </source>
</evidence>
<proteinExistence type="predicted"/>
<accession>A0ABQ7AV21</accession>
<dbReference type="Proteomes" id="UP000266723">
    <property type="component" value="Unassembled WGS sequence"/>
</dbReference>
<feature type="compositionally biased region" description="Basic and acidic residues" evidence="1">
    <location>
        <begin position="334"/>
        <end position="346"/>
    </location>
</feature>
<feature type="region of interest" description="Disordered" evidence="1">
    <location>
        <begin position="266"/>
        <end position="346"/>
    </location>
</feature>
<feature type="compositionally biased region" description="Low complexity" evidence="1">
    <location>
        <begin position="145"/>
        <end position="168"/>
    </location>
</feature>
<sequence length="346" mass="39255">MITEARMISLLQWRSCNNRCSRCSRPSTHRKLLAKQRLNSLLSKLSNKNKENDRSKSVNSTDDLAAKVDHLLKGNQSQVFIMEEAASENNVSDATSEEDNTMDDQQEVGYVNGQGWQYKNYHPNPNVRNNPHLFVYPRTDKPVQHNQFQNQKQQTAQQTASSPTTSTQDEMKGLATMMQQLLQRQQIQGKALNQVTTDINSRMNHMFNDLSTKYDNVASHMRQMDVQIAQTAESVKRQQGTMPGKTDKNLKECSIVPLRNGRTLLDAVPKKLSEADKGKQKEGEQPRSEAPPLSDEEPEQCAETDPTPVATPVEHVPSREYTSKVPYPIPAKTSRKDREETKCKRC</sequence>
<feature type="compositionally biased region" description="Basic and acidic residues" evidence="1">
    <location>
        <begin position="268"/>
        <end position="287"/>
    </location>
</feature>
<gene>
    <name evidence="2" type="ORF">DY000_02060254</name>
</gene>